<proteinExistence type="predicted"/>
<organism evidence="2 3">
    <name type="scientific">Pontibacter burrus</name>
    <dbReference type="NCBI Taxonomy" id="2704466"/>
    <lineage>
        <taxon>Bacteria</taxon>
        <taxon>Pseudomonadati</taxon>
        <taxon>Bacteroidota</taxon>
        <taxon>Cytophagia</taxon>
        <taxon>Cytophagales</taxon>
        <taxon>Hymenobacteraceae</taxon>
        <taxon>Pontibacter</taxon>
    </lineage>
</organism>
<gene>
    <name evidence="2" type="ORF">GXP69_06490</name>
</gene>
<sequence>MNKFTLLFLFLLCAIMAQGLNVTNYKLPALRAEYLAASKDEDAARDFYAKMEKYTGKEAVVLGYKAASEAVMAKYVWNPYSKLKHLNAATDLFSKAVALNEQNPEIRFLRFVVESHVPAYLKKSNNLEEDKAIVIESLKDYKTAGLQPSLARIMRDFLVAKDRCTPEEKAMLQNLRI</sequence>
<dbReference type="RefSeq" id="WP_163913592.1">
    <property type="nucleotide sequence ID" value="NZ_JAAGWD010000002.1"/>
</dbReference>
<evidence type="ECO:0000256" key="1">
    <source>
        <dbReference type="SAM" id="SignalP"/>
    </source>
</evidence>
<comment type="caution">
    <text evidence="2">The sequence shown here is derived from an EMBL/GenBank/DDBJ whole genome shotgun (WGS) entry which is preliminary data.</text>
</comment>
<evidence type="ECO:0000313" key="3">
    <source>
        <dbReference type="Proteomes" id="UP000474777"/>
    </source>
</evidence>
<protein>
    <submittedName>
        <fullName evidence="2">Uncharacterized protein</fullName>
    </submittedName>
</protein>
<name>A0A6B3LSX4_9BACT</name>
<dbReference type="EMBL" id="JAAGWD010000002">
    <property type="protein sequence ID" value="NEM97336.1"/>
    <property type="molecule type" value="Genomic_DNA"/>
</dbReference>
<dbReference type="Proteomes" id="UP000474777">
    <property type="component" value="Unassembled WGS sequence"/>
</dbReference>
<feature type="signal peptide" evidence="1">
    <location>
        <begin position="1"/>
        <end position="19"/>
    </location>
</feature>
<evidence type="ECO:0000313" key="2">
    <source>
        <dbReference type="EMBL" id="NEM97336.1"/>
    </source>
</evidence>
<dbReference type="SUPFAM" id="SSF48452">
    <property type="entry name" value="TPR-like"/>
    <property type="match status" value="1"/>
</dbReference>
<dbReference type="InterPro" id="IPR011990">
    <property type="entry name" value="TPR-like_helical_dom_sf"/>
</dbReference>
<accession>A0A6B3LSX4</accession>
<dbReference type="AlphaFoldDB" id="A0A6B3LSX4"/>
<feature type="chain" id="PRO_5025416071" evidence="1">
    <location>
        <begin position="20"/>
        <end position="177"/>
    </location>
</feature>
<keyword evidence="1" id="KW-0732">Signal</keyword>
<keyword evidence="3" id="KW-1185">Reference proteome</keyword>
<reference evidence="2 3" key="1">
    <citation type="submission" date="2020-02" db="EMBL/GenBank/DDBJ databases">
        <authorList>
            <person name="Kim M.K."/>
        </authorList>
    </citation>
    <scope>NUCLEOTIDE SEQUENCE [LARGE SCALE GENOMIC DNA]</scope>
    <source>
        <strain evidence="2 3">BT327</strain>
    </source>
</reference>